<reference evidence="2" key="2">
    <citation type="submission" date="2020-09" db="EMBL/GenBank/DDBJ databases">
        <authorList>
            <person name="Sun Q."/>
            <person name="Ohkuma M."/>
        </authorList>
    </citation>
    <scope>NUCLEOTIDE SEQUENCE</scope>
    <source>
        <strain evidence="2">JCM 4637</strain>
    </source>
</reference>
<feature type="compositionally biased region" description="Polar residues" evidence="1">
    <location>
        <begin position="1"/>
        <end position="17"/>
    </location>
</feature>
<name>A0A918X9A5_9ACTN</name>
<reference evidence="2" key="1">
    <citation type="journal article" date="2014" name="Int. J. Syst. Evol. Microbiol.">
        <title>Complete genome sequence of Corynebacterium casei LMG S-19264T (=DSM 44701T), isolated from a smear-ripened cheese.</title>
        <authorList>
            <consortium name="US DOE Joint Genome Institute (JGI-PGF)"/>
            <person name="Walter F."/>
            <person name="Albersmeier A."/>
            <person name="Kalinowski J."/>
            <person name="Ruckert C."/>
        </authorList>
    </citation>
    <scope>NUCLEOTIDE SEQUENCE</scope>
    <source>
        <strain evidence="2">JCM 4637</strain>
    </source>
</reference>
<gene>
    <name evidence="2" type="ORF">GCM10010334_83150</name>
</gene>
<proteinExistence type="predicted"/>
<feature type="region of interest" description="Disordered" evidence="1">
    <location>
        <begin position="57"/>
        <end position="85"/>
    </location>
</feature>
<dbReference type="Proteomes" id="UP000638353">
    <property type="component" value="Unassembled WGS sequence"/>
</dbReference>
<feature type="region of interest" description="Disordered" evidence="1">
    <location>
        <begin position="1"/>
        <end position="41"/>
    </location>
</feature>
<sequence>MGGSMTQVDQGGQQPVNEDQLVLRTSPRGTLPWPGGKPGLMARMPQRAHLNDEFTDHIGRQAGDPTVADDRCPTHVPDHPSMVGHEGLDVSPLTVHELVKGCPVVVLGYPVTAITHLPTRRIAFLSDCGGSSP</sequence>
<evidence type="ECO:0000256" key="1">
    <source>
        <dbReference type="SAM" id="MobiDB-lite"/>
    </source>
</evidence>
<feature type="compositionally biased region" description="Basic and acidic residues" evidence="1">
    <location>
        <begin position="68"/>
        <end position="78"/>
    </location>
</feature>
<organism evidence="2 3">
    <name type="scientific">Streptomyces finlayi</name>
    <dbReference type="NCBI Taxonomy" id="67296"/>
    <lineage>
        <taxon>Bacteria</taxon>
        <taxon>Bacillati</taxon>
        <taxon>Actinomycetota</taxon>
        <taxon>Actinomycetes</taxon>
        <taxon>Kitasatosporales</taxon>
        <taxon>Streptomycetaceae</taxon>
        <taxon>Streptomyces</taxon>
    </lineage>
</organism>
<dbReference type="EMBL" id="BMVC01000034">
    <property type="protein sequence ID" value="GHD19446.1"/>
    <property type="molecule type" value="Genomic_DNA"/>
</dbReference>
<evidence type="ECO:0000313" key="2">
    <source>
        <dbReference type="EMBL" id="GHD19446.1"/>
    </source>
</evidence>
<dbReference type="AlphaFoldDB" id="A0A918X9A5"/>
<comment type="caution">
    <text evidence="2">The sequence shown here is derived from an EMBL/GenBank/DDBJ whole genome shotgun (WGS) entry which is preliminary data.</text>
</comment>
<evidence type="ECO:0000313" key="3">
    <source>
        <dbReference type="Proteomes" id="UP000638353"/>
    </source>
</evidence>
<accession>A0A918X9A5</accession>
<protein>
    <submittedName>
        <fullName evidence="2">Uncharacterized protein</fullName>
    </submittedName>
</protein>